<evidence type="ECO:0000313" key="2">
    <source>
        <dbReference type="EMBL" id="CAD5115979.1"/>
    </source>
</evidence>
<dbReference type="Proteomes" id="UP000549394">
    <property type="component" value="Unassembled WGS sequence"/>
</dbReference>
<dbReference type="GO" id="GO:0019005">
    <property type="term" value="C:SCF ubiquitin ligase complex"/>
    <property type="evidence" value="ECO:0007669"/>
    <property type="project" value="TreeGrafter"/>
</dbReference>
<sequence length="791" mass="90267">MAIAQPAKISIDEGEEATKNFLEFVKKRTRFKWNASESSNDLLLKNNNLTIYKENYSDKSNLAKGNQGFTSGIHIFEVNSPVKKRGKICIVGFSTKDAQLDREEQQQLCGSNNNSFGWDLNKNNAVWGSGRKMPYPADISDDFEAPDFFYMILDMRSGCLSFRSDSVEYGSCCTCLERIFRNVPLYPTVNISSKGSEVSMALIYSNNSPNDDIGDISTYSSLWKELAEKMKVRSLSSTNYINEKLKLFSNIPRVADTLTTSMYTHLIIDYDETESLINYLKYLQYRSKRTNLSNPLSSILSFLLRFTSKSRKFSKTIVNRGCLDIIVGILDNILRVNQFTDLRSCRWKVFGLIMNISSVSAIQDVMNREDLKSSLMEIYKKEDKDSCLLLNLICLMNILSEKEKATFDLKDSALRLVVKLVVDSSKYVGCKLSKYDKESAVDDTDQCFIIIYPRVAFSLLSGTLTSDNNSLTLLKGCLIESLLKIFQKVDKVQEHAHHIELALHCLSRCLQTVISVSKDNKSLLTDEVYSNIRNRELQEFLKKFSSKYQPSIVNVAKICEARIHEITNGAAKKKKCEIEKIVTSFVRDYLKIDVKTYIDSRFNRCHCRNCHLARGGSDYKSQGEPSRMYPVPIGWFKFGLKLPSRHADKSIDALKKWQIAYHGTSYNNIVPILQHGNFLKPGDTTLDGKKIRPPEWHFTEDNKPEGFNVNQTFLSPSIFYSELYCDQVSFKDKTFKTAFQVLVKPDVYTVGPETMNLGTTAIDPRLPNDELEWMTYHCGAIFLYGFLVKVQ</sequence>
<dbReference type="EMBL" id="CAJFCJ010000006">
    <property type="protein sequence ID" value="CAD5115979.1"/>
    <property type="molecule type" value="Genomic_DNA"/>
</dbReference>
<dbReference type="InterPro" id="IPR050672">
    <property type="entry name" value="FBXO45-Fsn/SPSB_families"/>
</dbReference>
<proteinExistence type="predicted"/>
<dbReference type="InterPro" id="IPR001870">
    <property type="entry name" value="B30.2/SPRY"/>
</dbReference>
<dbReference type="PROSITE" id="PS50188">
    <property type="entry name" value="B302_SPRY"/>
    <property type="match status" value="1"/>
</dbReference>
<dbReference type="InterPro" id="IPR003877">
    <property type="entry name" value="SPRY_dom"/>
</dbReference>
<dbReference type="GO" id="GO:0043161">
    <property type="term" value="P:proteasome-mediated ubiquitin-dependent protein catabolic process"/>
    <property type="evidence" value="ECO:0007669"/>
    <property type="project" value="TreeGrafter"/>
</dbReference>
<evidence type="ECO:0000259" key="1">
    <source>
        <dbReference type="PROSITE" id="PS50188"/>
    </source>
</evidence>
<keyword evidence="3" id="KW-1185">Reference proteome</keyword>
<dbReference type="PANTHER" id="PTHR12245">
    <property type="entry name" value="SPRY DOMAIN CONTAINING SOCS BOX PROTEIN"/>
    <property type="match status" value="1"/>
</dbReference>
<accession>A0A7I8VKK7</accession>
<reference evidence="2 3" key="1">
    <citation type="submission" date="2020-08" db="EMBL/GenBank/DDBJ databases">
        <authorList>
            <person name="Hejnol A."/>
        </authorList>
    </citation>
    <scope>NUCLEOTIDE SEQUENCE [LARGE SCALE GENOMIC DNA]</scope>
</reference>
<dbReference type="OrthoDB" id="49113at2759"/>
<dbReference type="AlphaFoldDB" id="A0A7I8VKK7"/>
<dbReference type="InterPro" id="IPR013320">
    <property type="entry name" value="ConA-like_dom_sf"/>
</dbReference>
<name>A0A7I8VKK7_9ANNE</name>
<organism evidence="2 3">
    <name type="scientific">Dimorphilus gyrociliatus</name>
    <dbReference type="NCBI Taxonomy" id="2664684"/>
    <lineage>
        <taxon>Eukaryota</taxon>
        <taxon>Metazoa</taxon>
        <taxon>Spiralia</taxon>
        <taxon>Lophotrochozoa</taxon>
        <taxon>Annelida</taxon>
        <taxon>Polychaeta</taxon>
        <taxon>Polychaeta incertae sedis</taxon>
        <taxon>Dinophilidae</taxon>
        <taxon>Dimorphilus</taxon>
    </lineage>
</organism>
<dbReference type="InterPro" id="IPR043136">
    <property type="entry name" value="B30.2/SPRY_sf"/>
</dbReference>
<dbReference type="Gene3D" id="2.60.120.920">
    <property type="match status" value="1"/>
</dbReference>
<comment type="caution">
    <text evidence="2">The sequence shown here is derived from an EMBL/GenBank/DDBJ whole genome shotgun (WGS) entry which is preliminary data.</text>
</comment>
<feature type="domain" description="B30.2/SPRY" evidence="1">
    <location>
        <begin position="1"/>
        <end position="207"/>
    </location>
</feature>
<protein>
    <submittedName>
        <fullName evidence="2">DgyrCDS4910</fullName>
    </submittedName>
</protein>
<gene>
    <name evidence="2" type="ORF">DGYR_LOCUS4658</name>
</gene>
<dbReference type="Pfam" id="PF00622">
    <property type="entry name" value="SPRY"/>
    <property type="match status" value="1"/>
</dbReference>
<dbReference type="PANTHER" id="PTHR12245:SF11">
    <property type="entry name" value="PROTEIN GUSTAVUS"/>
    <property type="match status" value="1"/>
</dbReference>
<evidence type="ECO:0000313" key="3">
    <source>
        <dbReference type="Proteomes" id="UP000549394"/>
    </source>
</evidence>
<dbReference type="SUPFAM" id="SSF49899">
    <property type="entry name" value="Concanavalin A-like lectins/glucanases"/>
    <property type="match status" value="1"/>
</dbReference>